<protein>
    <recommendedName>
        <fullName evidence="6">G-protein coupled receptors family 1 profile domain-containing protein</fullName>
    </recommendedName>
</protein>
<name>A0A4U5MCG4_STECR</name>
<dbReference type="Proteomes" id="UP000298663">
    <property type="component" value="Unassembled WGS sequence"/>
</dbReference>
<dbReference type="PROSITE" id="PS50262">
    <property type="entry name" value="G_PROTEIN_RECEP_F1_2"/>
    <property type="match status" value="1"/>
</dbReference>
<evidence type="ECO:0000256" key="5">
    <source>
        <dbReference type="SAM" id="Phobius"/>
    </source>
</evidence>
<accession>A0A4U5MCG4</accession>
<evidence type="ECO:0000259" key="6">
    <source>
        <dbReference type="PROSITE" id="PS50262"/>
    </source>
</evidence>
<proteinExistence type="predicted"/>
<dbReference type="Gene3D" id="1.20.1070.10">
    <property type="entry name" value="Rhodopsin 7-helix transmembrane proteins"/>
    <property type="match status" value="1"/>
</dbReference>
<keyword evidence="2 5" id="KW-0812">Transmembrane</keyword>
<dbReference type="GO" id="GO:0016020">
    <property type="term" value="C:membrane"/>
    <property type="evidence" value="ECO:0007669"/>
    <property type="project" value="UniProtKB-SubCell"/>
</dbReference>
<keyword evidence="3 5" id="KW-1133">Transmembrane helix</keyword>
<sequence length="146" mass="16251">MTGLGLLLNSIDRLIVISFPLSYFNYNTKIVLILNAIALVVNTSIILAAIFASVNSVSPINRVSVFCNHGEILSKPMHILLSIARTMFAVLAVVIMFVVLIILVKQNHVRTKQAFQSNDSIKRFKIRQMNYTKTMLISCVATISKP</sequence>
<reference evidence="7 8" key="1">
    <citation type="journal article" date="2015" name="Genome Biol.">
        <title>Comparative genomics of Steinernema reveals deeply conserved gene regulatory networks.</title>
        <authorList>
            <person name="Dillman A.R."/>
            <person name="Macchietto M."/>
            <person name="Porter C.F."/>
            <person name="Rogers A."/>
            <person name="Williams B."/>
            <person name="Antoshechkin I."/>
            <person name="Lee M.M."/>
            <person name="Goodwin Z."/>
            <person name="Lu X."/>
            <person name="Lewis E.E."/>
            <person name="Goodrich-Blair H."/>
            <person name="Stock S.P."/>
            <person name="Adams B.J."/>
            <person name="Sternberg P.W."/>
            <person name="Mortazavi A."/>
        </authorList>
    </citation>
    <scope>NUCLEOTIDE SEQUENCE [LARGE SCALE GENOMIC DNA]</scope>
    <source>
        <strain evidence="7 8">ALL</strain>
    </source>
</reference>
<evidence type="ECO:0000256" key="1">
    <source>
        <dbReference type="ARBA" id="ARBA00004370"/>
    </source>
</evidence>
<comment type="caution">
    <text evidence="7">The sequence shown here is derived from an EMBL/GenBank/DDBJ whole genome shotgun (WGS) entry which is preliminary data.</text>
</comment>
<dbReference type="InterPro" id="IPR017452">
    <property type="entry name" value="GPCR_Rhodpsn_7TM"/>
</dbReference>
<gene>
    <name evidence="7" type="ORF">L596_023053</name>
</gene>
<feature type="domain" description="G-protein coupled receptors family 1 profile" evidence="6">
    <location>
        <begin position="1"/>
        <end position="146"/>
    </location>
</feature>
<evidence type="ECO:0000313" key="7">
    <source>
        <dbReference type="EMBL" id="TKR66817.1"/>
    </source>
</evidence>
<reference evidence="7 8" key="2">
    <citation type="journal article" date="2019" name="G3 (Bethesda)">
        <title>Hybrid Assembly of the Genome of the Entomopathogenic Nematode Steinernema carpocapsae Identifies the X-Chromosome.</title>
        <authorList>
            <person name="Serra L."/>
            <person name="Macchietto M."/>
            <person name="Macias-Munoz A."/>
            <person name="McGill C.J."/>
            <person name="Rodriguez I.M."/>
            <person name="Rodriguez B."/>
            <person name="Murad R."/>
            <person name="Mortazavi A."/>
        </authorList>
    </citation>
    <scope>NUCLEOTIDE SEQUENCE [LARGE SCALE GENOMIC DNA]</scope>
    <source>
        <strain evidence="7 8">ALL</strain>
    </source>
</reference>
<dbReference type="InterPro" id="IPR019424">
    <property type="entry name" value="7TM_GPCR_Srsx"/>
</dbReference>
<dbReference type="AlphaFoldDB" id="A0A4U5MCG4"/>
<dbReference type="SUPFAM" id="SSF81321">
    <property type="entry name" value="Family A G protein-coupled receptor-like"/>
    <property type="match status" value="1"/>
</dbReference>
<evidence type="ECO:0000313" key="8">
    <source>
        <dbReference type="Proteomes" id="UP000298663"/>
    </source>
</evidence>
<dbReference type="Pfam" id="PF10320">
    <property type="entry name" value="7TM_GPCR_Srsx"/>
    <property type="match status" value="1"/>
</dbReference>
<feature type="transmembrane region" description="Helical" evidence="5">
    <location>
        <begin position="31"/>
        <end position="54"/>
    </location>
</feature>
<comment type="subcellular location">
    <subcellularLocation>
        <location evidence="1">Membrane</location>
    </subcellularLocation>
</comment>
<organism evidence="7 8">
    <name type="scientific">Steinernema carpocapsae</name>
    <name type="common">Entomopathogenic nematode</name>
    <dbReference type="NCBI Taxonomy" id="34508"/>
    <lineage>
        <taxon>Eukaryota</taxon>
        <taxon>Metazoa</taxon>
        <taxon>Ecdysozoa</taxon>
        <taxon>Nematoda</taxon>
        <taxon>Chromadorea</taxon>
        <taxon>Rhabditida</taxon>
        <taxon>Tylenchina</taxon>
        <taxon>Panagrolaimomorpha</taxon>
        <taxon>Strongyloidoidea</taxon>
        <taxon>Steinernematidae</taxon>
        <taxon>Steinernema</taxon>
    </lineage>
</organism>
<feature type="transmembrane region" description="Helical" evidence="5">
    <location>
        <begin position="83"/>
        <end position="104"/>
    </location>
</feature>
<evidence type="ECO:0000256" key="4">
    <source>
        <dbReference type="ARBA" id="ARBA00023136"/>
    </source>
</evidence>
<dbReference type="EMBL" id="AZBU02000008">
    <property type="protein sequence ID" value="TKR66817.1"/>
    <property type="molecule type" value="Genomic_DNA"/>
</dbReference>
<evidence type="ECO:0000256" key="3">
    <source>
        <dbReference type="ARBA" id="ARBA00022989"/>
    </source>
</evidence>
<evidence type="ECO:0000256" key="2">
    <source>
        <dbReference type="ARBA" id="ARBA00022692"/>
    </source>
</evidence>
<keyword evidence="4 5" id="KW-0472">Membrane</keyword>
<keyword evidence="8" id="KW-1185">Reference proteome</keyword>
<dbReference type="OrthoDB" id="5858893at2759"/>